<protein>
    <submittedName>
        <fullName evidence="1">Uncharacterized protein</fullName>
    </submittedName>
</protein>
<name>A0A7S4GLM0_OXYMA</name>
<organism evidence="1">
    <name type="scientific">Oxyrrhis marina</name>
    <name type="common">Dinoflagellate</name>
    <dbReference type="NCBI Taxonomy" id="2969"/>
    <lineage>
        <taxon>Eukaryota</taxon>
        <taxon>Sar</taxon>
        <taxon>Alveolata</taxon>
        <taxon>Dinophyceae</taxon>
        <taxon>Oxyrrhinales</taxon>
        <taxon>Oxyrrhinaceae</taxon>
        <taxon>Oxyrrhis</taxon>
    </lineage>
</organism>
<reference evidence="1" key="1">
    <citation type="submission" date="2021-01" db="EMBL/GenBank/DDBJ databases">
        <authorList>
            <person name="Corre E."/>
            <person name="Pelletier E."/>
            <person name="Niang G."/>
            <person name="Scheremetjew M."/>
            <person name="Finn R."/>
            <person name="Kale V."/>
            <person name="Holt S."/>
            <person name="Cochrane G."/>
            <person name="Meng A."/>
            <person name="Brown T."/>
            <person name="Cohen L."/>
        </authorList>
    </citation>
    <scope>NUCLEOTIDE SEQUENCE</scope>
    <source>
        <strain evidence="1">LB1974</strain>
    </source>
</reference>
<proteinExistence type="predicted"/>
<gene>
    <name evidence="1" type="ORF">OMAR00294_LOCUS561</name>
</gene>
<dbReference type="EMBL" id="HBJB01000639">
    <property type="protein sequence ID" value="CAE0840590.1"/>
    <property type="molecule type" value="Transcribed_RNA"/>
</dbReference>
<dbReference type="AlphaFoldDB" id="A0A7S4GLM0"/>
<sequence>MMAWVWAALVSASFNPQELLRGSHPCRHLTRKLFKHLSASHAALAAGLHGGNADWYLWKSHNATVGYSAVAAAVRRRPECGEAGPAVDQGEAAVRAVSEFFKLTGPAGREQIMSEAFRRGPDWEVANLTGAMVNEEHYARHWDAFILETDVVLQMCGLGDRAILTGGVMIAALRYGAPQATYSTTKTDHVDRDMDFFLFVDSPAHGDRVFQCIINSYGGAPELNRQQNSQHAGGRWECEAPNILPDPDHPSNEAIFGPLTTDPAWLAWARRGRANSLACTRFGDFPGGDPVVSLLDLNFVQMVREGSHYVWQPGCSHARCIRDGFPEATGGAWMSAYVPEEEIFPLQRCLFGPVVLRCPASIGAFLGEYMDTDIPIPSLSRDRNRYHKGSQTILRTGLVLNDLYRLRTRSQELHRDGFASFLRWWEGPRAAEVLKAQAYRSVDSRAPEIREGDGTISAEKDPVFTFMDRLSHFMRFALVERFLGKFPIPRYQWVMSMTNIPAVILLVAEHSSAQASAGLVELAARSPLFAEWMNRLRPRLACWLARFWVLTTECNLNDKDRDSDRWLAASRLSQGCPGGLLPLYGSTDTDPTSVHAVDGHIQVFAQVISLLIAKHCKAGGHEARIEDFKNRLANSWGDSQTFGELTVPIETMEDRYVNTEWVLLWSLRFSNDTMF</sequence>
<evidence type="ECO:0000313" key="1">
    <source>
        <dbReference type="EMBL" id="CAE0840590.1"/>
    </source>
</evidence>
<accession>A0A7S4GLM0</accession>